<organism evidence="6 7">
    <name type="scientific">Candidatus Lokiarchaeum ossiferum</name>
    <dbReference type="NCBI Taxonomy" id="2951803"/>
    <lineage>
        <taxon>Archaea</taxon>
        <taxon>Promethearchaeati</taxon>
        <taxon>Promethearchaeota</taxon>
        <taxon>Promethearchaeia</taxon>
        <taxon>Promethearchaeales</taxon>
        <taxon>Promethearchaeaceae</taxon>
        <taxon>Candidatus Lokiarchaeum</taxon>
    </lineage>
</organism>
<dbReference type="Gene3D" id="3.40.50.1580">
    <property type="entry name" value="Nucleoside phosphorylase domain"/>
    <property type="match status" value="1"/>
</dbReference>
<comment type="function">
    <text evidence="4">Catalyzes the reversible phosphorylation of S-methyl-5'-thioadenosine (MTA) to adenine and 5-methylthioribose-1-phosphate. Involved in the breakdown of MTA, a major by-product of polyamine biosynthesis. Responsible for the first step in the methionine salvage pathway after MTA has been generated from S-adenosylmethionine. Has broad substrate specificity with 6-aminopurine nucleosides as preferred substrates.</text>
</comment>
<reference evidence="6" key="1">
    <citation type="submission" date="2022-09" db="EMBL/GenBank/DDBJ databases">
        <title>Actin cytoskeleton and complex cell architecture in an #Asgard archaeon.</title>
        <authorList>
            <person name="Ponce Toledo R.I."/>
            <person name="Schleper C."/>
            <person name="Rodrigues Oliveira T."/>
            <person name="Wollweber F."/>
            <person name="Xu J."/>
            <person name="Rittmann S."/>
            <person name="Klingl A."/>
            <person name="Pilhofer M."/>
        </authorList>
    </citation>
    <scope>NUCLEOTIDE SEQUENCE</scope>
    <source>
        <strain evidence="6">B-35</strain>
    </source>
</reference>
<proteinExistence type="inferred from homology"/>
<feature type="site" description="Important for substrate specificity" evidence="4">
    <location>
        <position position="169"/>
    </location>
</feature>
<protein>
    <recommendedName>
        <fullName evidence="4">S-methyl-5'-thioadenosine phosphorylase</fullName>
        <ecNumber evidence="4">2.4.2.28</ecNumber>
    </recommendedName>
    <alternativeName>
        <fullName evidence="4">5'-methylthioadenosine phosphorylase</fullName>
        <shortName evidence="4">MTA phosphorylase</shortName>
        <shortName evidence="4">MTAP</shortName>
    </alternativeName>
</protein>
<dbReference type="InterPro" id="IPR010044">
    <property type="entry name" value="MTAP"/>
</dbReference>
<evidence type="ECO:0000259" key="5">
    <source>
        <dbReference type="Pfam" id="PF01048"/>
    </source>
</evidence>
<evidence type="ECO:0000313" key="6">
    <source>
        <dbReference type="EMBL" id="UYP46465.1"/>
    </source>
</evidence>
<dbReference type="GO" id="GO:0017061">
    <property type="term" value="F:S-methyl-5-thioadenosine phosphorylase activity"/>
    <property type="evidence" value="ECO:0007669"/>
    <property type="project" value="UniProtKB-EC"/>
</dbReference>
<accession>A0ABY6HSH6</accession>
<feature type="binding site" evidence="4">
    <location>
        <position position="16"/>
    </location>
    <ligand>
        <name>phosphate</name>
        <dbReference type="ChEBI" id="CHEBI:43474"/>
    </ligand>
</feature>
<dbReference type="EC" id="2.4.2.28" evidence="4"/>
<evidence type="ECO:0000256" key="4">
    <source>
        <dbReference type="HAMAP-Rule" id="MF_01963"/>
    </source>
</evidence>
<dbReference type="NCBIfam" id="TIGR01694">
    <property type="entry name" value="MTAP"/>
    <property type="match status" value="1"/>
</dbReference>
<comment type="pathway">
    <text evidence="4">Amino-acid biosynthesis; L-methionine biosynthesis via salvage pathway; S-methyl-5-thio-alpha-D-ribose 1-phosphate from S-methyl-5'-thioadenosine (phosphorylase route): step 1/1.</text>
</comment>
<feature type="binding site" evidence="4">
    <location>
        <begin position="56"/>
        <end position="57"/>
    </location>
    <ligand>
        <name>phosphate</name>
        <dbReference type="ChEBI" id="CHEBI:43474"/>
    </ligand>
</feature>
<evidence type="ECO:0000256" key="2">
    <source>
        <dbReference type="ARBA" id="ARBA00022679"/>
    </source>
</evidence>
<dbReference type="PANTHER" id="PTHR42679">
    <property type="entry name" value="S-METHYL-5'-THIOADENOSINE PHOSPHORYLASE"/>
    <property type="match status" value="1"/>
</dbReference>
<dbReference type="PANTHER" id="PTHR42679:SF3">
    <property type="entry name" value="S-METHYL-5'-THIOADENOSINE PHOSPHORYLASE"/>
    <property type="match status" value="1"/>
</dbReference>
<evidence type="ECO:0000256" key="1">
    <source>
        <dbReference type="ARBA" id="ARBA00022676"/>
    </source>
</evidence>
<keyword evidence="7" id="KW-1185">Reference proteome</keyword>
<feature type="binding site" evidence="4">
    <location>
        <position position="187"/>
    </location>
    <ligand>
        <name>substrate</name>
    </ligand>
</feature>
<dbReference type="Pfam" id="PF01048">
    <property type="entry name" value="PNP_UDP_1"/>
    <property type="match status" value="1"/>
</dbReference>
<feature type="binding site" evidence="4">
    <location>
        <position position="188"/>
    </location>
    <ligand>
        <name>phosphate</name>
        <dbReference type="ChEBI" id="CHEBI:43474"/>
    </ligand>
</feature>
<dbReference type="InterPro" id="IPR035994">
    <property type="entry name" value="Nucleoside_phosphorylase_sf"/>
</dbReference>
<dbReference type="HAMAP" id="MF_01963">
    <property type="entry name" value="MTAP"/>
    <property type="match status" value="1"/>
</dbReference>
<name>A0ABY6HSH6_9ARCH</name>
<keyword evidence="2 4" id="KW-0808">Transferase</keyword>
<feature type="binding site" evidence="4">
    <location>
        <begin position="211"/>
        <end position="213"/>
    </location>
    <ligand>
        <name>substrate</name>
    </ligand>
</feature>
<evidence type="ECO:0000313" key="7">
    <source>
        <dbReference type="Proteomes" id="UP001208689"/>
    </source>
</evidence>
<dbReference type="InterPro" id="IPR000845">
    <property type="entry name" value="Nucleoside_phosphorylase_d"/>
</dbReference>
<dbReference type="EMBL" id="CP104013">
    <property type="protein sequence ID" value="UYP46465.1"/>
    <property type="molecule type" value="Genomic_DNA"/>
</dbReference>
<dbReference type="Proteomes" id="UP001208689">
    <property type="component" value="Chromosome"/>
</dbReference>
<evidence type="ECO:0000256" key="3">
    <source>
        <dbReference type="ARBA" id="ARBA00022726"/>
    </source>
</evidence>
<comment type="similarity">
    <text evidence="4">Belongs to the PNP/MTAP phosphorylase family. MTAP subfamily.</text>
</comment>
<dbReference type="CDD" id="cd09010">
    <property type="entry name" value="MTAP_SsMTAPII_like_MTIP"/>
    <property type="match status" value="1"/>
</dbReference>
<sequence>MTYEKKDVEIGIIGGTGADIALENVESYKIYTPYGAPSDEVKIGTFNGKKVAFLERHGPGHSQPPHALNYRANIWAMKEIGVKRIFSPCAVGGLTPKTGKGVFVIVDQYIDRTKGRKETFYDGGQVCHLAQADPFCPEMNKVFYETGKELGLNIIKGGTYVCINGPRFSTRAESRMYANWGGDVIGMTVYPEIVLAGELNMCYSSIATVTDLDAWACECKKCGIVMYGEKCPSCGGKIIPLSVSVEEILETMAKNTDNLRKLLETAIPKIPSDQECPCPHARDGAVM</sequence>
<comment type="catalytic activity">
    <reaction evidence="4">
        <text>S-methyl-5'-thioadenosine + phosphate = 5-(methylsulfanyl)-alpha-D-ribose 1-phosphate + adenine</text>
        <dbReference type="Rhea" id="RHEA:11852"/>
        <dbReference type="ChEBI" id="CHEBI:16708"/>
        <dbReference type="ChEBI" id="CHEBI:17509"/>
        <dbReference type="ChEBI" id="CHEBI:43474"/>
        <dbReference type="ChEBI" id="CHEBI:58533"/>
        <dbReference type="EC" id="2.4.2.28"/>
    </reaction>
</comment>
<comment type="caution">
    <text evidence="4">Lacks conserved residue(s) required for the propagation of feature annotation.</text>
</comment>
<keyword evidence="3 4" id="KW-0660">Purine salvage</keyword>
<dbReference type="SUPFAM" id="SSF53167">
    <property type="entry name" value="Purine and uridine phosphorylases"/>
    <property type="match status" value="1"/>
</dbReference>
<gene>
    <name evidence="4" type="primary">mtnP</name>
    <name evidence="6" type="ORF">NEF87_002750</name>
</gene>
<feature type="domain" description="Nucleoside phosphorylase" evidence="5">
    <location>
        <begin position="9"/>
        <end position="215"/>
    </location>
</feature>
<comment type="subunit">
    <text evidence="4">Homohexamer. Dimer of a homotrimer.</text>
</comment>
<keyword evidence="1 4" id="KW-0328">Glycosyltransferase</keyword>
<feature type="site" description="Important for substrate specificity" evidence="4">
    <location>
        <position position="245"/>
    </location>
</feature>